<evidence type="ECO:0000313" key="14">
    <source>
        <dbReference type="Proteomes" id="UP001215231"/>
    </source>
</evidence>
<feature type="domain" description="T2SS protein K second SAM-like" evidence="11">
    <location>
        <begin position="229"/>
        <end position="293"/>
    </location>
</feature>
<keyword evidence="8" id="KW-1133">Transmembrane helix</keyword>
<organism evidence="13 14">
    <name type="scientific">Thalassomonas haliotis</name>
    <dbReference type="NCBI Taxonomy" id="485448"/>
    <lineage>
        <taxon>Bacteria</taxon>
        <taxon>Pseudomonadati</taxon>
        <taxon>Pseudomonadota</taxon>
        <taxon>Gammaproteobacteria</taxon>
        <taxon>Alteromonadales</taxon>
        <taxon>Colwelliaceae</taxon>
        <taxon>Thalassomonas</taxon>
    </lineage>
</organism>
<dbReference type="InterPro" id="IPR049031">
    <property type="entry name" value="T2SSK_SAM-like_1st"/>
</dbReference>
<proteinExistence type="inferred from homology"/>
<evidence type="ECO:0000256" key="4">
    <source>
        <dbReference type="ARBA" id="ARBA00022475"/>
    </source>
</evidence>
<dbReference type="PANTHER" id="PTHR38831:SF1">
    <property type="entry name" value="TYPE II SECRETION SYSTEM PROTEIN K-RELATED"/>
    <property type="match status" value="1"/>
</dbReference>
<evidence type="ECO:0000259" key="12">
    <source>
        <dbReference type="Pfam" id="PF21687"/>
    </source>
</evidence>
<dbReference type="EMBL" id="CP059693">
    <property type="protein sequence ID" value="WDE11625.1"/>
    <property type="molecule type" value="Genomic_DNA"/>
</dbReference>
<evidence type="ECO:0000256" key="2">
    <source>
        <dbReference type="ARBA" id="ARBA00007246"/>
    </source>
</evidence>
<comment type="similarity">
    <text evidence="2 10">Belongs to the GSP K family.</text>
</comment>
<dbReference type="SUPFAM" id="SSF158544">
    <property type="entry name" value="GspK insert domain-like"/>
    <property type="match status" value="2"/>
</dbReference>
<evidence type="ECO:0000256" key="7">
    <source>
        <dbReference type="ARBA" id="ARBA00022927"/>
    </source>
</evidence>
<feature type="domain" description="T2SS protein K first SAM-like" evidence="12">
    <location>
        <begin position="102"/>
        <end position="222"/>
    </location>
</feature>
<evidence type="ECO:0000256" key="6">
    <source>
        <dbReference type="ARBA" id="ARBA00022692"/>
    </source>
</evidence>
<keyword evidence="6" id="KW-0812">Transmembrane</keyword>
<evidence type="ECO:0000256" key="1">
    <source>
        <dbReference type="ARBA" id="ARBA00004533"/>
    </source>
</evidence>
<evidence type="ECO:0000256" key="8">
    <source>
        <dbReference type="ARBA" id="ARBA00022989"/>
    </source>
</evidence>
<dbReference type="InterPro" id="IPR038072">
    <property type="entry name" value="GspK_central_sf"/>
</dbReference>
<dbReference type="Gene3D" id="3.30.1300.30">
    <property type="entry name" value="GSPII I/J protein-like"/>
    <property type="match status" value="1"/>
</dbReference>
<keyword evidence="3 10" id="KW-0813">Transport</keyword>
<dbReference type="InterPro" id="IPR045584">
    <property type="entry name" value="Pilin-like"/>
</dbReference>
<dbReference type="NCBIfam" id="NF037980">
    <property type="entry name" value="T2SS_GspK"/>
    <property type="match status" value="1"/>
</dbReference>
<evidence type="ECO:0000259" key="11">
    <source>
        <dbReference type="Pfam" id="PF03934"/>
    </source>
</evidence>
<dbReference type="RefSeq" id="WP_274051786.1">
    <property type="nucleotide sequence ID" value="NZ_CP059693.1"/>
</dbReference>
<dbReference type="SUPFAM" id="SSF54523">
    <property type="entry name" value="Pili subunits"/>
    <property type="match status" value="1"/>
</dbReference>
<dbReference type="Pfam" id="PF03934">
    <property type="entry name" value="T2SSK"/>
    <property type="match status" value="1"/>
</dbReference>
<sequence length="334" mass="36832">MHRQQKGVALITVMLIVALASILATQMTARLQLQMQRTSNVNFNQQAYWYAMAAEAYGKRAILLINEDEPDVTHLGQAWAQGEVSYPVDFGQITAEVVDLQACFNLNALKAPASSQNGNNSGNGGNNKSPAHEAFEKLIIELNVEGVGQFEAEYMADALADWLDDNSSIVSAGGAEDNDYAAKEFPYLPANNLLGSVNELRIVEHFTVPVINALKEHVCVIPGEANLALNINTIDAEKAVVLQALLDIPLSDVQQALSNRDEEGFQSEDDFFNLPEISKAKLDEDKKKQFVVDSEYFKLKTTTKFNNSYFALNSIMKVDNNNQVQVISRTIGRD</sequence>
<reference evidence="13 14" key="1">
    <citation type="journal article" date="2022" name="Mar. Drugs">
        <title>Bioassay-Guided Fractionation Leads to the Detection of Cholic Acid Generated by the Rare Thalassomonas sp.</title>
        <authorList>
            <person name="Pheiffer F."/>
            <person name="Schneider Y.K."/>
            <person name="Hansen E.H."/>
            <person name="Andersen J.H."/>
            <person name="Isaksson J."/>
            <person name="Busche T."/>
            <person name="R C."/>
            <person name="Kalinowski J."/>
            <person name="Zyl L.V."/>
            <person name="Trindade M."/>
        </authorList>
    </citation>
    <scope>NUCLEOTIDE SEQUENCE [LARGE SCALE GENOMIC DNA]</scope>
    <source>
        <strain evidence="13 14">A5K-61T</strain>
    </source>
</reference>
<protein>
    <recommendedName>
        <fullName evidence="10">Type II secretion system protein K</fullName>
    </recommendedName>
</protein>
<evidence type="ECO:0000256" key="9">
    <source>
        <dbReference type="ARBA" id="ARBA00023136"/>
    </source>
</evidence>
<dbReference type="InterPro" id="IPR049179">
    <property type="entry name" value="T2SSK_SAM-like_2nd"/>
</dbReference>
<keyword evidence="5 10" id="KW-0997">Cell inner membrane</keyword>
<name>A0ABY7VDY1_9GAMM</name>
<dbReference type="PIRSF" id="PIRSF002786">
    <property type="entry name" value="XcpX"/>
    <property type="match status" value="1"/>
</dbReference>
<dbReference type="Pfam" id="PF21687">
    <property type="entry name" value="T2SSK_1st"/>
    <property type="match status" value="1"/>
</dbReference>
<keyword evidence="7" id="KW-0653">Protein transport</keyword>
<dbReference type="InterPro" id="IPR005628">
    <property type="entry name" value="GspK"/>
</dbReference>
<evidence type="ECO:0000256" key="10">
    <source>
        <dbReference type="PIRNR" id="PIRNR002786"/>
    </source>
</evidence>
<dbReference type="Gene3D" id="1.10.40.60">
    <property type="entry name" value="EpsJ-like"/>
    <property type="match status" value="2"/>
</dbReference>
<evidence type="ECO:0000313" key="13">
    <source>
        <dbReference type="EMBL" id="WDE11625.1"/>
    </source>
</evidence>
<evidence type="ECO:0000256" key="5">
    <source>
        <dbReference type="ARBA" id="ARBA00022519"/>
    </source>
</evidence>
<keyword evidence="4 10" id="KW-1003">Cell membrane</keyword>
<dbReference type="Proteomes" id="UP001215231">
    <property type="component" value="Chromosome"/>
</dbReference>
<accession>A0ABY7VDY1</accession>
<keyword evidence="14" id="KW-1185">Reference proteome</keyword>
<gene>
    <name evidence="13" type="primary">gspK</name>
    <name evidence="13" type="ORF">H3N35_26065</name>
</gene>
<keyword evidence="9 10" id="KW-0472">Membrane</keyword>
<evidence type="ECO:0000256" key="3">
    <source>
        <dbReference type="ARBA" id="ARBA00022448"/>
    </source>
</evidence>
<dbReference type="PANTHER" id="PTHR38831">
    <property type="entry name" value="TYPE II SECRETION SYSTEM PROTEIN K"/>
    <property type="match status" value="1"/>
</dbReference>
<comment type="subcellular location">
    <subcellularLocation>
        <location evidence="1 10">Cell inner membrane</location>
    </subcellularLocation>
</comment>